<name>A0A9D1AII0_9FIRM</name>
<feature type="transmembrane region" description="Helical" evidence="2">
    <location>
        <begin position="187"/>
        <end position="207"/>
    </location>
</feature>
<dbReference type="AlphaFoldDB" id="A0A9D1AII0"/>
<keyword evidence="2" id="KW-0472">Membrane</keyword>
<sequence length="340" mass="36469">MRDNNDGKDNFAAGDGNLNKNVKQPDDTRQNDTPGGGLKYVNAREAAKGGVLGAFIGLAIIIPGVSGSAVAIILKLYEKLLYALGNLFRQFKSCALFLLPIIAGAVVGFALGFFGVKILLDIMLFAVVALFAGLMLGALPSVTDEIHNERHTPIRIALFVAGILVPIALSLISIYCGGESADLSSPAAYDYIIYLLLGFAVAITQLVPGLSATALLMATGHYVPLIESVSIAYWQTNPAVFAVYACLIAGFVAGLLCFAKLMSRFLKQYRAATFHAVTGLAAGSVITMFFNPEMLNEYRRWATGERFGPDLALGAVLFLVGITIAYLFVRMQRKKTQQNN</sequence>
<evidence type="ECO:0000256" key="1">
    <source>
        <dbReference type="SAM" id="MobiDB-lite"/>
    </source>
</evidence>
<evidence type="ECO:0000256" key="2">
    <source>
        <dbReference type="SAM" id="Phobius"/>
    </source>
</evidence>
<keyword evidence="2" id="KW-0812">Transmembrane</keyword>
<feature type="region of interest" description="Disordered" evidence="1">
    <location>
        <begin position="1"/>
        <end position="35"/>
    </location>
</feature>
<feature type="transmembrane region" description="Helical" evidence="2">
    <location>
        <begin position="154"/>
        <end position="175"/>
    </location>
</feature>
<comment type="caution">
    <text evidence="3">The sequence shown here is derived from an EMBL/GenBank/DDBJ whole genome shotgun (WGS) entry which is preliminary data.</text>
</comment>
<evidence type="ECO:0000313" key="3">
    <source>
        <dbReference type="EMBL" id="HIR39759.1"/>
    </source>
</evidence>
<dbReference type="PANTHER" id="PTHR37308">
    <property type="entry name" value="INTEGRAL MEMBRANE PROTEIN"/>
    <property type="match status" value="1"/>
</dbReference>
<dbReference type="EMBL" id="DVHB01000086">
    <property type="protein sequence ID" value="HIR39759.1"/>
    <property type="molecule type" value="Genomic_DNA"/>
</dbReference>
<dbReference type="Pfam" id="PF04018">
    <property type="entry name" value="VCA0040-like"/>
    <property type="match status" value="1"/>
</dbReference>
<feature type="transmembrane region" description="Helical" evidence="2">
    <location>
        <begin position="311"/>
        <end position="329"/>
    </location>
</feature>
<dbReference type="InterPro" id="IPR007163">
    <property type="entry name" value="VCA0040-like"/>
</dbReference>
<reference evidence="3" key="1">
    <citation type="submission" date="2020-10" db="EMBL/GenBank/DDBJ databases">
        <authorList>
            <person name="Gilroy R."/>
        </authorList>
    </citation>
    <scope>NUCLEOTIDE SEQUENCE</scope>
    <source>
        <strain evidence="3">ChiW25-3613</strain>
    </source>
</reference>
<evidence type="ECO:0000313" key="4">
    <source>
        <dbReference type="Proteomes" id="UP000824179"/>
    </source>
</evidence>
<feature type="transmembrane region" description="Helical" evidence="2">
    <location>
        <begin position="95"/>
        <end position="116"/>
    </location>
</feature>
<feature type="transmembrane region" description="Helical" evidence="2">
    <location>
        <begin position="240"/>
        <end position="259"/>
    </location>
</feature>
<proteinExistence type="predicted"/>
<feature type="transmembrane region" description="Helical" evidence="2">
    <location>
        <begin position="122"/>
        <end position="142"/>
    </location>
</feature>
<dbReference type="Proteomes" id="UP000824179">
    <property type="component" value="Unassembled WGS sequence"/>
</dbReference>
<feature type="transmembrane region" description="Helical" evidence="2">
    <location>
        <begin position="51"/>
        <end position="74"/>
    </location>
</feature>
<reference evidence="3" key="2">
    <citation type="journal article" date="2021" name="PeerJ">
        <title>Extensive microbial diversity within the chicken gut microbiome revealed by metagenomics and culture.</title>
        <authorList>
            <person name="Gilroy R."/>
            <person name="Ravi A."/>
            <person name="Getino M."/>
            <person name="Pursley I."/>
            <person name="Horton D.L."/>
            <person name="Alikhan N.F."/>
            <person name="Baker D."/>
            <person name="Gharbi K."/>
            <person name="Hall N."/>
            <person name="Watson M."/>
            <person name="Adriaenssens E.M."/>
            <person name="Foster-Nyarko E."/>
            <person name="Jarju S."/>
            <person name="Secka A."/>
            <person name="Antonio M."/>
            <person name="Oren A."/>
            <person name="Chaudhuri R.R."/>
            <person name="La Ragione R."/>
            <person name="Hildebrand F."/>
            <person name="Pallen M.J."/>
        </authorList>
    </citation>
    <scope>NUCLEOTIDE SEQUENCE</scope>
    <source>
        <strain evidence="3">ChiW25-3613</strain>
    </source>
</reference>
<dbReference type="PANTHER" id="PTHR37308:SF1">
    <property type="entry name" value="POLYPRENYL-PHOSPHATE TRANSPORTER"/>
    <property type="match status" value="1"/>
</dbReference>
<gene>
    <name evidence="3" type="ORF">IAB90_05180</name>
</gene>
<keyword evidence="2" id="KW-1133">Transmembrane helix</keyword>
<accession>A0A9D1AII0</accession>
<feature type="transmembrane region" description="Helical" evidence="2">
    <location>
        <begin position="271"/>
        <end position="291"/>
    </location>
</feature>
<organism evidence="3 4">
    <name type="scientific">Candidatus Coproplasma stercoripullorum</name>
    <dbReference type="NCBI Taxonomy" id="2840751"/>
    <lineage>
        <taxon>Bacteria</taxon>
        <taxon>Bacillati</taxon>
        <taxon>Bacillota</taxon>
        <taxon>Clostridia</taxon>
        <taxon>Eubacteriales</taxon>
        <taxon>Candidatus Coproplasma</taxon>
    </lineage>
</organism>
<protein>
    <submittedName>
        <fullName evidence="3">DUF368 domain-containing protein</fullName>
    </submittedName>
</protein>